<feature type="chain" id="PRO_5047120401" evidence="3">
    <location>
        <begin position="21"/>
        <end position="711"/>
    </location>
</feature>
<dbReference type="PANTHER" id="PTHR21538">
    <property type="entry name" value="ANILLIN/RHOTEKIN RTKN"/>
    <property type="match status" value="1"/>
</dbReference>
<dbReference type="SUPFAM" id="SSF50729">
    <property type="entry name" value="PH domain-like"/>
    <property type="match status" value="1"/>
</dbReference>
<evidence type="ECO:0000313" key="6">
    <source>
        <dbReference type="Proteomes" id="UP000694923"/>
    </source>
</evidence>
<protein>
    <submittedName>
        <fullName evidence="7">Rhotekin isoform X1</fullName>
    </submittedName>
</protein>
<feature type="domain" description="PH" evidence="4">
    <location>
        <begin position="458"/>
        <end position="565"/>
    </location>
</feature>
<feature type="region of interest" description="Disordered" evidence="2">
    <location>
        <begin position="103"/>
        <end position="135"/>
    </location>
</feature>
<dbReference type="Gene3D" id="2.30.29.30">
    <property type="entry name" value="Pleckstrin-homology domain (PH domain)/Phosphotyrosine-binding domain (PTB)"/>
    <property type="match status" value="1"/>
</dbReference>
<feature type="signal peptide" evidence="3">
    <location>
        <begin position="1"/>
        <end position="20"/>
    </location>
</feature>
<reference evidence="7" key="1">
    <citation type="submission" date="2025-08" db="UniProtKB">
        <authorList>
            <consortium name="RefSeq"/>
        </authorList>
    </citation>
    <scope>IDENTIFICATION</scope>
</reference>
<feature type="compositionally biased region" description="Polar residues" evidence="2">
    <location>
        <begin position="104"/>
        <end position="116"/>
    </location>
</feature>
<evidence type="ECO:0000256" key="2">
    <source>
        <dbReference type="SAM" id="MobiDB-lite"/>
    </source>
</evidence>
<organism evidence="6 7">
    <name type="scientific">Galeopterus variegatus</name>
    <name type="common">Malayan flying lemur</name>
    <name type="synonym">Cynocephalus variegatus</name>
    <dbReference type="NCBI Taxonomy" id="482537"/>
    <lineage>
        <taxon>Eukaryota</taxon>
        <taxon>Metazoa</taxon>
        <taxon>Chordata</taxon>
        <taxon>Craniata</taxon>
        <taxon>Vertebrata</taxon>
        <taxon>Euteleostomi</taxon>
        <taxon>Mammalia</taxon>
        <taxon>Eutheria</taxon>
        <taxon>Euarchontoglires</taxon>
        <taxon>Dermoptera</taxon>
        <taxon>Cynocephalidae</taxon>
        <taxon>Galeopterus</taxon>
    </lineage>
</organism>
<proteinExistence type="predicted"/>
<evidence type="ECO:0000259" key="5">
    <source>
        <dbReference type="PROSITE" id="PS51860"/>
    </source>
</evidence>
<feature type="region of interest" description="Disordered" evidence="2">
    <location>
        <begin position="245"/>
        <end position="265"/>
    </location>
</feature>
<gene>
    <name evidence="7" type="primary">RTKN</name>
</gene>
<keyword evidence="1" id="KW-0175">Coiled coil</keyword>
<dbReference type="GeneID" id="103593859"/>
<dbReference type="Proteomes" id="UP000694923">
    <property type="component" value="Unplaced"/>
</dbReference>
<dbReference type="PROSITE" id="PS50003">
    <property type="entry name" value="PH_DOMAIN"/>
    <property type="match status" value="1"/>
</dbReference>
<sequence>MWRPFPAPFQLCLPLTALLAHRFSVHKARDVGGGWGGARVPMKGPFSFTAGRTAATKARLDTLCPEPPLQLTSPPGTPHILTLLSFSSLPGSHQGLETALGEENLSQQPEGSNRSAEGQRAEDLATFQDRGSSGRRNCGTAWCLPAPSLEGSTREGALGGTEMQDRLHILEDLNMLYIRQMALSLEDTELQRKLDHEIRMREGACKLLAACSQREQALEATKSLLVCNSRILSYMGELQRRKEAQVLGKTVRRPSDSRPPAERSPCRGQVCISDLRIPLMWKDTEYFKNKGDLHRWAVFLLLQLGEHIQDTEMILVDRTLTDISFQNNVLFTDAGPDFELRLELYGACVEEEGALAGAPKRLATKLSSSLGRSSGRRVRATLDSAGGSGSSPILLPTPAVGGPRYHLLAHTTLTLAAVQDGFRTHDLTLASHEENPAWLPLYGSVCCRLAAQPLCMTQPTASGTLRVQQAGELQNWARVHGVLKGTNLFCYQRPEDADTGEQPLFTIAINKETRVRAGELDQASGRPFTLSISNQYGDDKVTHTLQTESREALQSWMEALWQLFFDMSQWKQCCDELMKIETPVLRKPPQALAKQGSLYHEMAIDPLDDIAAVTDILAQREGTRLETPPPWLAMFTDQSALPSPCSPASVAPAWTHPLPWGRPRTFSLDAVPPDHSPGASRSVAPLPPQRSPRSRGFCSKGPPRTWLQSPV</sequence>
<evidence type="ECO:0000256" key="3">
    <source>
        <dbReference type="SAM" id="SignalP"/>
    </source>
</evidence>
<name>A0ABM0R3H5_GALVR</name>
<feature type="compositionally biased region" description="Basic and acidic residues" evidence="2">
    <location>
        <begin position="253"/>
        <end position="265"/>
    </location>
</feature>
<feature type="region of interest" description="Disordered" evidence="2">
    <location>
        <begin position="665"/>
        <end position="711"/>
    </location>
</feature>
<dbReference type="RefSeq" id="XP_008575166.1">
    <property type="nucleotide sequence ID" value="XM_008576944.1"/>
</dbReference>
<dbReference type="SMART" id="SM00742">
    <property type="entry name" value="Hr1"/>
    <property type="match status" value="1"/>
</dbReference>
<accession>A0ABM0R3H5</accession>
<dbReference type="Pfam" id="PF08174">
    <property type="entry name" value="Anillin"/>
    <property type="match status" value="1"/>
</dbReference>
<evidence type="ECO:0000313" key="7">
    <source>
        <dbReference type="RefSeq" id="XP_008575166.1"/>
    </source>
</evidence>
<dbReference type="PANTHER" id="PTHR21538:SF19">
    <property type="entry name" value="RHOTEKIN"/>
    <property type="match status" value="1"/>
</dbReference>
<evidence type="ECO:0000256" key="1">
    <source>
        <dbReference type="PROSITE-ProRule" id="PRU01207"/>
    </source>
</evidence>
<dbReference type="SMART" id="SM00233">
    <property type="entry name" value="PH"/>
    <property type="match status" value="1"/>
</dbReference>
<evidence type="ECO:0000259" key="4">
    <source>
        <dbReference type="PROSITE" id="PS50003"/>
    </source>
</evidence>
<dbReference type="Pfam" id="PF00169">
    <property type="entry name" value="PH"/>
    <property type="match status" value="1"/>
</dbReference>
<dbReference type="InterPro" id="IPR011072">
    <property type="entry name" value="HR1_rho-bd"/>
</dbReference>
<dbReference type="InterPro" id="IPR011993">
    <property type="entry name" value="PH-like_dom_sf"/>
</dbReference>
<dbReference type="CDD" id="cd13249">
    <property type="entry name" value="PH_rhotekin2"/>
    <property type="match status" value="1"/>
</dbReference>
<dbReference type="PROSITE" id="PS51860">
    <property type="entry name" value="REM_1"/>
    <property type="match status" value="1"/>
</dbReference>
<dbReference type="InterPro" id="IPR012966">
    <property type="entry name" value="AHD"/>
</dbReference>
<dbReference type="InterPro" id="IPR051364">
    <property type="entry name" value="Cytokinesis/Rho-signaling"/>
</dbReference>
<feature type="domain" description="REM-1" evidence="5">
    <location>
        <begin position="172"/>
        <end position="247"/>
    </location>
</feature>
<keyword evidence="3" id="KW-0732">Signal</keyword>
<dbReference type="InterPro" id="IPR001849">
    <property type="entry name" value="PH_domain"/>
</dbReference>
<keyword evidence="6" id="KW-1185">Reference proteome</keyword>